<dbReference type="GO" id="GO:0008652">
    <property type="term" value="P:amino acid biosynthetic process"/>
    <property type="evidence" value="ECO:0007669"/>
    <property type="project" value="UniProtKB-KW"/>
</dbReference>
<dbReference type="InterPro" id="IPR013785">
    <property type="entry name" value="Aldolase_TIM"/>
</dbReference>
<feature type="active site" description="Schiff-base intermediate with dihydroxyacetone-P" evidence="7">
    <location>
        <position position="177"/>
    </location>
</feature>
<dbReference type="InterPro" id="IPR050456">
    <property type="entry name" value="DeoC/FbaB_aldolase"/>
</dbReference>
<comment type="subunit">
    <text evidence="5">Homodecamer.</text>
</comment>
<dbReference type="InterPro" id="IPR002915">
    <property type="entry name" value="DeoC/FbaB/LacD_aldolase"/>
</dbReference>
<keyword evidence="2 5" id="KW-0808">Transferase</keyword>
<comment type="catalytic activity">
    <reaction evidence="5">
        <text>1-deoxy-D-threo-hexo-2,5-diulose 6-phosphate + L-aspartate 4-semialdehyde = 2,3-dioxopropyl phosphate + 2-amino-2,3,7-trideoxy-D-lyxo-hept-6-ulosonate</text>
        <dbReference type="Rhea" id="RHEA:25952"/>
        <dbReference type="ChEBI" id="CHEBI:58859"/>
        <dbReference type="ChEBI" id="CHEBI:58860"/>
        <dbReference type="ChEBI" id="CHEBI:58861"/>
        <dbReference type="ChEBI" id="CHEBI:537519"/>
        <dbReference type="EC" id="2.2.1.10"/>
    </reaction>
</comment>
<dbReference type="AlphaFoldDB" id="A0A1Y3GAQ2"/>
<dbReference type="RefSeq" id="WP_086637622.1">
    <property type="nucleotide sequence ID" value="NZ_MRZU01000004.1"/>
</dbReference>
<evidence type="ECO:0000313" key="8">
    <source>
        <dbReference type="EMBL" id="OUJ18337.1"/>
    </source>
</evidence>
<dbReference type="GO" id="GO:0016836">
    <property type="term" value="F:hydro-lyase activity"/>
    <property type="evidence" value="ECO:0007669"/>
    <property type="project" value="InterPro"/>
</dbReference>
<keyword evidence="9" id="KW-1185">Reference proteome</keyword>
<dbReference type="GO" id="GO:0004332">
    <property type="term" value="F:fructose-bisphosphate aldolase activity"/>
    <property type="evidence" value="ECO:0007669"/>
    <property type="project" value="InterPro"/>
</dbReference>
<feature type="binding site" evidence="5">
    <location>
        <begin position="26"/>
        <end position="30"/>
    </location>
    <ligand>
        <name>1-deoxy-D-threo-hexo-2,5-diulose 6-phosphate</name>
        <dbReference type="ChEBI" id="CHEBI:58861"/>
    </ligand>
</feature>
<evidence type="ECO:0000256" key="6">
    <source>
        <dbReference type="NCBIfam" id="TIGR01949"/>
    </source>
</evidence>
<dbReference type="Pfam" id="PF01791">
    <property type="entry name" value="DeoC"/>
    <property type="match status" value="1"/>
</dbReference>
<name>A0A1Y3GAQ2_9EURY</name>
<dbReference type="OrthoDB" id="50091at2157"/>
<feature type="binding site" evidence="5">
    <location>
        <begin position="202"/>
        <end position="203"/>
    </location>
    <ligand>
        <name>1-deoxy-D-threo-hexo-2,5-diulose 6-phosphate</name>
        <dbReference type="ChEBI" id="CHEBI:58861"/>
    </ligand>
</feature>
<reference evidence="8 9" key="1">
    <citation type="submission" date="2016-12" db="EMBL/GenBank/DDBJ databases">
        <title>Discovery of methanogenic haloarchaea.</title>
        <authorList>
            <person name="Sorokin D.Y."/>
            <person name="Makarova K.S."/>
            <person name="Abbas B."/>
            <person name="Ferrer M."/>
            <person name="Golyshin P.N."/>
        </authorList>
    </citation>
    <scope>NUCLEOTIDE SEQUENCE [LARGE SCALE GENOMIC DNA]</scope>
    <source>
        <strain evidence="8">AMET1</strain>
    </source>
</reference>
<evidence type="ECO:0000256" key="5">
    <source>
        <dbReference type="HAMAP-Rule" id="MF_00960"/>
    </source>
</evidence>
<evidence type="ECO:0000256" key="4">
    <source>
        <dbReference type="ARBA" id="ARBA00023270"/>
    </source>
</evidence>
<dbReference type="SMART" id="SM01133">
    <property type="entry name" value="DeoC"/>
    <property type="match status" value="1"/>
</dbReference>
<dbReference type="NCBIfam" id="TIGR01949">
    <property type="entry name" value="ADH_synth"/>
    <property type="match status" value="1"/>
</dbReference>
<dbReference type="InterPro" id="IPR041720">
    <property type="entry name" value="FbaB-like"/>
</dbReference>
<dbReference type="Proteomes" id="UP000195137">
    <property type="component" value="Unassembled WGS sequence"/>
</dbReference>
<feature type="active site" description="Proton acceptor" evidence="5">
    <location>
        <position position="26"/>
    </location>
</feature>
<dbReference type="NCBIfam" id="NF005556">
    <property type="entry name" value="PRK07226.1"/>
    <property type="match status" value="1"/>
</dbReference>
<accession>A0A1Y3GAQ2</accession>
<comment type="similarity">
    <text evidence="5">Belongs to the DeoC/FbaB aldolase family. ADHS subfamily.</text>
</comment>
<evidence type="ECO:0000256" key="2">
    <source>
        <dbReference type="ARBA" id="ARBA00022679"/>
    </source>
</evidence>
<feature type="active site" description="Proton donor" evidence="5 7">
    <location>
        <position position="146"/>
    </location>
</feature>
<dbReference type="PIRSF" id="PIRSF038992">
    <property type="entry name" value="Aldolase_Ia"/>
    <property type="match status" value="1"/>
</dbReference>
<dbReference type="GO" id="GO:0009073">
    <property type="term" value="P:aromatic amino acid family biosynthetic process"/>
    <property type="evidence" value="ECO:0007669"/>
    <property type="project" value="UniProtKB-UniRule"/>
</dbReference>
<feature type="binding site" evidence="5">
    <location>
        <begin position="230"/>
        <end position="231"/>
    </location>
    <ligand>
        <name>1-deoxy-D-threo-hexo-2,5-diulose 6-phosphate</name>
        <dbReference type="ChEBI" id="CHEBI:58861"/>
    </ligand>
</feature>
<comment type="function">
    <text evidence="5">Catalyzes a transaldol reaction between 6-deoxy-5-ketofructose 1-phosphate (DKFP) and L-aspartate semialdehyde (ASA) with an elimination of hydroxypyruvaldehyde phosphate to yield 2-amino-3,7-dideoxy-D-threo-hept-6-ulosonate (ADH). Plays a key role in an alternative pathway of the biosynthesis of 3-dehydroquinate (DHQ), which is involved in the canonical pathway for the biosynthesis of aromatic amino acids.</text>
</comment>
<evidence type="ECO:0000313" key="9">
    <source>
        <dbReference type="Proteomes" id="UP000195137"/>
    </source>
</evidence>
<proteinExistence type="inferred from homology"/>
<keyword evidence="1 5" id="KW-0028">Amino-acid biosynthesis</keyword>
<sequence>MEIGKNIRKERIIDRNSRRTVIVPLDHGISVGPIKGLVDFSETVQKVAEGGANAVLMQKGMIPHGHRGYGKDVGLITHLSASTSLGPNPNNKIQVCEVEEALKYGVDGVSVHVNVGSKTETQQLRKLGKVAEKCDQWGVPLIAMMYPRGDKIKDEYDLKYVKHAARAGAELGADIIKTNYTGSSKTFSKVVEGCPVPIVVAGGPKMENEKEVLEMVEGAIKGGASGVAIGRNVFQSKNVPAMTNAISQIVHKDKKAEEAYRELKN</sequence>
<dbReference type="PANTHER" id="PTHR47916">
    <property type="entry name" value="FRUCTOSE-BISPHOSPHATE ALDOLASE CLASS 1"/>
    <property type="match status" value="1"/>
</dbReference>
<dbReference type="InterPro" id="IPR010210">
    <property type="entry name" value="ADH_synthase"/>
</dbReference>
<dbReference type="GO" id="GO:0016744">
    <property type="term" value="F:transketolase or transaldolase activity"/>
    <property type="evidence" value="ECO:0007669"/>
    <property type="project" value="UniProtKB-UniRule"/>
</dbReference>
<evidence type="ECO:0000256" key="1">
    <source>
        <dbReference type="ARBA" id="ARBA00022605"/>
    </source>
</evidence>
<dbReference type="PANTHER" id="PTHR47916:SF1">
    <property type="entry name" value="3-HYDROXY-5-PHOSPHONOOXYPENTANE-2,4-DIONE THIOLASE"/>
    <property type="match status" value="1"/>
</dbReference>
<dbReference type="HAMAP" id="MF_00960">
    <property type="entry name" value="ADH_synthase"/>
    <property type="match status" value="1"/>
</dbReference>
<keyword evidence="3 5" id="KW-0057">Aromatic amino acid biosynthesis</keyword>
<feature type="active site" description="Schiff-base intermediate with substrate" evidence="5">
    <location>
        <position position="177"/>
    </location>
</feature>
<dbReference type="EMBL" id="MRZU01000004">
    <property type="protein sequence ID" value="OUJ18337.1"/>
    <property type="molecule type" value="Genomic_DNA"/>
</dbReference>
<organism evidence="8 9">
    <name type="scientific">Methanonatronarchaeum thermophilum</name>
    <dbReference type="NCBI Taxonomy" id="1927129"/>
    <lineage>
        <taxon>Archaea</taxon>
        <taxon>Methanobacteriati</taxon>
        <taxon>Methanobacteriota</taxon>
        <taxon>Methanonatronarchaeia</taxon>
        <taxon>Methanonatronarchaeales</taxon>
        <taxon>Methanonatronarchaeaceae</taxon>
        <taxon>Methanonatronarchaeum</taxon>
    </lineage>
</organism>
<dbReference type="EC" id="2.2.1.10" evidence="5 6"/>
<protein>
    <recommendedName>
        <fullName evidence="5 6">2-amino-3,7-dideoxy-D-threo-hept-6-ulosonate synthase</fullName>
        <shortName evidence="5">ADH synthase</shortName>
        <shortName evidence="5">ADHS</shortName>
        <shortName evidence="5">ADTH synthase</shortName>
        <ecNumber evidence="5 6">2.2.1.10</ecNumber>
    </recommendedName>
</protein>
<keyword evidence="4 5" id="KW-0704">Schiff base</keyword>
<comment type="caution">
    <text evidence="8">The sequence shown here is derived from an EMBL/GenBank/DDBJ whole genome shotgun (WGS) entry which is preliminary data.</text>
</comment>
<evidence type="ECO:0000256" key="7">
    <source>
        <dbReference type="PIRSR" id="PIRSR038992-1"/>
    </source>
</evidence>
<dbReference type="SUPFAM" id="SSF51569">
    <property type="entry name" value="Aldolase"/>
    <property type="match status" value="1"/>
</dbReference>
<evidence type="ECO:0000256" key="3">
    <source>
        <dbReference type="ARBA" id="ARBA00023141"/>
    </source>
</evidence>
<feature type="binding site" evidence="5">
    <location>
        <begin position="146"/>
        <end position="148"/>
    </location>
    <ligand>
        <name>1-deoxy-D-threo-hexo-2,5-diulose 6-phosphate</name>
        <dbReference type="ChEBI" id="CHEBI:58861"/>
    </ligand>
</feature>
<dbReference type="CDD" id="cd00958">
    <property type="entry name" value="DhnA"/>
    <property type="match status" value="1"/>
</dbReference>
<gene>
    <name evidence="5" type="primary">aroA'</name>
    <name evidence="8" type="ORF">AMET1_1249</name>
</gene>
<dbReference type="Gene3D" id="3.20.20.70">
    <property type="entry name" value="Aldolase class I"/>
    <property type="match status" value="1"/>
</dbReference>